<keyword evidence="7" id="KW-1006">Bacterial flagellum protein export</keyword>
<organism evidence="8 9">
    <name type="scientific">Mangrovicoccus algicola</name>
    <dbReference type="NCBI Taxonomy" id="2771008"/>
    <lineage>
        <taxon>Bacteria</taxon>
        <taxon>Pseudomonadati</taxon>
        <taxon>Pseudomonadota</taxon>
        <taxon>Alphaproteobacteria</taxon>
        <taxon>Rhodobacterales</taxon>
        <taxon>Paracoccaceae</taxon>
        <taxon>Mangrovicoccus</taxon>
    </lineage>
</organism>
<feature type="transmembrane region" description="Helical" evidence="7">
    <location>
        <begin position="100"/>
        <end position="123"/>
    </location>
</feature>
<gene>
    <name evidence="7 8" type="primary">flhA</name>
    <name evidence="8" type="ORF">ICN82_18590</name>
</gene>
<dbReference type="GO" id="GO:0009306">
    <property type="term" value="P:protein secretion"/>
    <property type="evidence" value="ECO:0007669"/>
    <property type="project" value="InterPro"/>
</dbReference>
<evidence type="ECO:0000256" key="4">
    <source>
        <dbReference type="ARBA" id="ARBA00022692"/>
    </source>
</evidence>
<reference evidence="8" key="1">
    <citation type="submission" date="2020-09" db="EMBL/GenBank/DDBJ databases">
        <title>A novel bacterium of genus Mangrovicoccus, isolated from South China Sea.</title>
        <authorList>
            <person name="Huang H."/>
            <person name="Mo K."/>
            <person name="Hu Y."/>
        </authorList>
    </citation>
    <scope>NUCLEOTIDE SEQUENCE</scope>
    <source>
        <strain evidence="8">HB182678</strain>
    </source>
</reference>
<dbReference type="RefSeq" id="WP_193186008.1">
    <property type="nucleotide sequence ID" value="NZ_JACVXA010000078.1"/>
</dbReference>
<evidence type="ECO:0000313" key="8">
    <source>
        <dbReference type="EMBL" id="MBE3640218.1"/>
    </source>
</evidence>
<feature type="transmembrane region" description="Helical" evidence="7">
    <location>
        <begin position="193"/>
        <end position="218"/>
    </location>
</feature>
<dbReference type="InterPro" id="IPR042193">
    <property type="entry name" value="FHIPEP_3"/>
</dbReference>
<accession>A0A8J6YVZ0</accession>
<feature type="transmembrane region" description="Helical" evidence="7">
    <location>
        <begin position="7"/>
        <end position="26"/>
    </location>
</feature>
<keyword evidence="9" id="KW-1185">Reference proteome</keyword>
<dbReference type="Pfam" id="PF00771">
    <property type="entry name" value="FHIPEP"/>
    <property type="match status" value="1"/>
</dbReference>
<comment type="subcellular location">
    <subcellularLocation>
        <location evidence="1 7">Cell membrane</location>
        <topology evidence="1 7">Multi-pass membrane protein</topology>
    </subcellularLocation>
</comment>
<evidence type="ECO:0000256" key="2">
    <source>
        <dbReference type="ARBA" id="ARBA00008835"/>
    </source>
</evidence>
<dbReference type="InterPro" id="IPR042196">
    <property type="entry name" value="FHIPEP_4"/>
</dbReference>
<sequence length="687" mass="73584">MSPTTILALGLMATIVMMLLPVPAWILDVGLVTSFGLAALVFTIVLFIERPLDFSSFPTILLASLILRLSLNISSTKLIIGEGHTGPDAAGNVIEGVAMFVMGGDPFLGVVIFFILLIVNFVVITKGAARMAEVGARFALDGMPGRQLAIDADVSSGAISHSEAKERREREQAEATFFGSLDGVSKFVKGDAVAGLLITLLNLVVGLSIGVFVHGMAIGDALTTYAVLTVGDGLVTQLPAVIISVASALLLSRGGISNTTDTAIIEQVGRHPAAVATVAGLMMVFAVVPGFPFFPFLLAGSLLGLLAFLAERRLRASAAAQAAPAEPVAEPQAERSIGDLIDLDDIHIEFAPDLVNMVLDPGTGLETRIDGMRRHVASGYGMILPEVRLTDQPQLAPGHYRILIQGVPVAEERLRPNKVMALVGEAAPASLPEGEDVREPVYGAPARWVDRAEQDALTLAGTTVVSAAEVLATHLLEVVRANLSRLLSLKSLTRLLDELTRLSDKKRAEANRRLLDDLIPDKVPMDLVLVVLRLLLEERVSIRNLPLILETVAEARATLGRPEHICEYVRQRLGFQIVAEFRRGDGRVPLVQLAPEWEKRFLQYQVGTDGGTEVALPPEEFNRLAEKIAVTLREAMSGGGEPVLVTSARRRRFLKTVVVAKGLSTPVLSYEELGTQVQPAILGVVPP</sequence>
<keyword evidence="8" id="KW-0966">Cell projection</keyword>
<keyword evidence="7" id="KW-0653">Protein transport</keyword>
<evidence type="ECO:0000256" key="1">
    <source>
        <dbReference type="ARBA" id="ARBA00004651"/>
    </source>
</evidence>
<evidence type="ECO:0000256" key="7">
    <source>
        <dbReference type="RuleBase" id="RU364093"/>
    </source>
</evidence>
<comment type="caution">
    <text evidence="7">Lacks conserved residue(s) required for the propagation of feature annotation.</text>
</comment>
<comment type="function">
    <text evidence="7">Required for formation of the rod structure of the flagellar apparatus. Together with FliI and FliH, may constitute the export apparatus of flagellin.</text>
</comment>
<dbReference type="InterPro" id="IPR006301">
    <property type="entry name" value="FlhA"/>
</dbReference>
<dbReference type="GO" id="GO:0044780">
    <property type="term" value="P:bacterial-type flagellum assembly"/>
    <property type="evidence" value="ECO:0007669"/>
    <property type="project" value="InterPro"/>
</dbReference>
<dbReference type="Proteomes" id="UP000609121">
    <property type="component" value="Unassembled WGS sequence"/>
</dbReference>
<dbReference type="NCBIfam" id="TIGR01398">
    <property type="entry name" value="FlhA"/>
    <property type="match status" value="1"/>
</dbReference>
<evidence type="ECO:0000313" key="9">
    <source>
        <dbReference type="Proteomes" id="UP000609121"/>
    </source>
</evidence>
<keyword evidence="4 7" id="KW-0812">Transmembrane</keyword>
<name>A0A8J6YVZ0_9RHOB</name>
<feature type="transmembrane region" description="Helical" evidence="7">
    <location>
        <begin position="238"/>
        <end position="256"/>
    </location>
</feature>
<evidence type="ECO:0000256" key="6">
    <source>
        <dbReference type="ARBA" id="ARBA00023136"/>
    </source>
</evidence>
<dbReference type="PRINTS" id="PR00949">
    <property type="entry name" value="TYPE3IMAPROT"/>
</dbReference>
<keyword evidence="3 7" id="KW-1003">Cell membrane</keyword>
<dbReference type="PIRSF" id="PIRSF005419">
    <property type="entry name" value="FlhA"/>
    <property type="match status" value="1"/>
</dbReference>
<keyword evidence="5 7" id="KW-1133">Transmembrane helix</keyword>
<keyword evidence="6 7" id="KW-0472">Membrane</keyword>
<evidence type="ECO:0000256" key="5">
    <source>
        <dbReference type="ARBA" id="ARBA00022989"/>
    </source>
</evidence>
<keyword evidence="7" id="KW-1005">Bacterial flagellum biogenesis</keyword>
<dbReference type="GO" id="GO:0005886">
    <property type="term" value="C:plasma membrane"/>
    <property type="evidence" value="ECO:0007669"/>
    <property type="project" value="UniProtKB-SubCell"/>
</dbReference>
<feature type="transmembrane region" description="Helical" evidence="7">
    <location>
        <begin position="268"/>
        <end position="287"/>
    </location>
</feature>
<dbReference type="EMBL" id="JACVXA010000078">
    <property type="protein sequence ID" value="MBE3640218.1"/>
    <property type="molecule type" value="Genomic_DNA"/>
</dbReference>
<evidence type="ECO:0000256" key="3">
    <source>
        <dbReference type="ARBA" id="ARBA00022475"/>
    </source>
</evidence>
<dbReference type="AlphaFoldDB" id="A0A8J6YVZ0"/>
<keyword evidence="8" id="KW-0282">Flagellum</keyword>
<keyword evidence="7" id="KW-0813">Transport</keyword>
<comment type="caution">
    <text evidence="8">The sequence shown here is derived from an EMBL/GenBank/DDBJ whole genome shotgun (WGS) entry which is preliminary data.</text>
</comment>
<comment type="similarity">
    <text evidence="2 7">Belongs to the FHIPEP (flagella/HR/invasion proteins export pore) family.</text>
</comment>
<dbReference type="Gene3D" id="3.40.50.12790">
    <property type="entry name" value="FHIPEP family, domain 4"/>
    <property type="match status" value="1"/>
</dbReference>
<feature type="transmembrane region" description="Helical" evidence="7">
    <location>
        <begin position="32"/>
        <end position="48"/>
    </location>
</feature>
<dbReference type="InterPro" id="IPR001712">
    <property type="entry name" value="T3SS_FHIPEP"/>
</dbReference>
<dbReference type="PANTHER" id="PTHR30161">
    <property type="entry name" value="FLAGELLAR EXPORT PROTEIN, MEMBRANE FLHA SUBUNIT-RELATED"/>
    <property type="match status" value="1"/>
</dbReference>
<keyword evidence="8" id="KW-0969">Cilium</keyword>
<dbReference type="Gene3D" id="1.10.8.540">
    <property type="entry name" value="FHIPEP family, domain 3"/>
    <property type="match status" value="1"/>
</dbReference>
<dbReference type="InterPro" id="IPR042194">
    <property type="entry name" value="FHIPEP_1"/>
</dbReference>
<dbReference type="Gene3D" id="3.40.30.60">
    <property type="entry name" value="FHIPEP family, domain 1"/>
    <property type="match status" value="1"/>
</dbReference>
<proteinExistence type="inferred from homology"/>
<protein>
    <recommendedName>
        <fullName evidence="7">Flagellar biosynthesis protein FlhA</fullName>
    </recommendedName>
</protein>
<dbReference type="PANTHER" id="PTHR30161:SF1">
    <property type="entry name" value="FLAGELLAR BIOSYNTHESIS PROTEIN FLHA-RELATED"/>
    <property type="match status" value="1"/>
</dbReference>